<comment type="caution">
    <text evidence="1">The sequence shown here is derived from an EMBL/GenBank/DDBJ whole genome shotgun (WGS) entry which is preliminary data.</text>
</comment>
<dbReference type="Proteomes" id="UP000699462">
    <property type="component" value="Unassembled WGS sequence"/>
</dbReference>
<organism evidence="1 2">
    <name type="scientific">Paragonimus westermani</name>
    <dbReference type="NCBI Taxonomy" id="34504"/>
    <lineage>
        <taxon>Eukaryota</taxon>
        <taxon>Metazoa</taxon>
        <taxon>Spiralia</taxon>
        <taxon>Lophotrochozoa</taxon>
        <taxon>Platyhelminthes</taxon>
        <taxon>Trematoda</taxon>
        <taxon>Digenea</taxon>
        <taxon>Plagiorchiida</taxon>
        <taxon>Troglotremata</taxon>
        <taxon>Troglotrematidae</taxon>
        <taxon>Paragonimus</taxon>
    </lineage>
</organism>
<accession>A0A8T0DT95</accession>
<gene>
    <name evidence="1" type="ORF">P879_03268</name>
</gene>
<sequence>MFSSFLSGLSKMNKQWQVVDEHGEVVDQDDASSIDTTVERGFSLDEVNVAEDVREERLTVERLTNRAVHAAGGGIAVILLTEWLILSAPSS</sequence>
<keyword evidence="2" id="KW-1185">Reference proteome</keyword>
<proteinExistence type="predicted"/>
<evidence type="ECO:0000313" key="1">
    <source>
        <dbReference type="EMBL" id="KAF8570344.1"/>
    </source>
</evidence>
<evidence type="ECO:0000313" key="2">
    <source>
        <dbReference type="Proteomes" id="UP000699462"/>
    </source>
</evidence>
<protein>
    <submittedName>
        <fullName evidence="1">Uncharacterized protein</fullName>
    </submittedName>
</protein>
<dbReference type="EMBL" id="JTDF01001203">
    <property type="protein sequence ID" value="KAF8570344.1"/>
    <property type="molecule type" value="Genomic_DNA"/>
</dbReference>
<reference evidence="1 2" key="1">
    <citation type="submission" date="2019-07" db="EMBL/GenBank/DDBJ databases">
        <title>Annotation for the trematode Paragonimus westermani.</title>
        <authorList>
            <person name="Choi Y.-J."/>
        </authorList>
    </citation>
    <scope>NUCLEOTIDE SEQUENCE [LARGE SCALE GENOMIC DNA]</scope>
    <source>
        <strain evidence="1">180907_Pwestermani</strain>
    </source>
</reference>
<name>A0A8T0DT95_9TREM</name>
<dbReference type="AlphaFoldDB" id="A0A8T0DT95"/>